<dbReference type="GO" id="GO:0006094">
    <property type="term" value="P:gluconeogenesis"/>
    <property type="evidence" value="ECO:0007669"/>
    <property type="project" value="TreeGrafter"/>
</dbReference>
<dbReference type="Gene3D" id="3.40.190.80">
    <property type="match status" value="1"/>
</dbReference>
<dbReference type="InterPro" id="IPR044015">
    <property type="entry name" value="FBPase_C_dom"/>
</dbReference>
<dbReference type="PIRSF" id="PIRSF000904">
    <property type="entry name" value="FBPtase_SBPase"/>
    <property type="match status" value="1"/>
</dbReference>
<dbReference type="PRINTS" id="PR00115">
    <property type="entry name" value="F16BPHPHTASE"/>
</dbReference>
<accession>A0AAD3CHA7</accession>
<evidence type="ECO:0000313" key="2">
    <source>
        <dbReference type="EMBL" id="GFH44879.1"/>
    </source>
</evidence>
<dbReference type="EMBL" id="BLLK01000020">
    <property type="protein sequence ID" value="GFH44879.1"/>
    <property type="molecule type" value="Genomic_DNA"/>
</dbReference>
<dbReference type="PANTHER" id="PTHR11556:SF12">
    <property type="entry name" value="FRUCTOSE-BISPHOSPHATASE"/>
    <property type="match status" value="1"/>
</dbReference>
<dbReference type="GO" id="GO:0006002">
    <property type="term" value="P:fructose 6-phosphate metabolic process"/>
    <property type="evidence" value="ECO:0007669"/>
    <property type="project" value="TreeGrafter"/>
</dbReference>
<evidence type="ECO:0000259" key="1">
    <source>
        <dbReference type="Pfam" id="PF18913"/>
    </source>
</evidence>
<reference evidence="2 3" key="1">
    <citation type="journal article" date="2021" name="Sci. Rep.">
        <title>The genome of the diatom Chaetoceros tenuissimus carries an ancient integrated fragment of an extant virus.</title>
        <authorList>
            <person name="Hongo Y."/>
            <person name="Kimura K."/>
            <person name="Takaki Y."/>
            <person name="Yoshida Y."/>
            <person name="Baba S."/>
            <person name="Kobayashi G."/>
            <person name="Nagasaki K."/>
            <person name="Hano T."/>
            <person name="Tomaru Y."/>
        </authorList>
    </citation>
    <scope>NUCLEOTIDE SEQUENCE [LARGE SCALE GENOMIC DNA]</scope>
    <source>
        <strain evidence="2 3">NIES-3715</strain>
    </source>
</reference>
<dbReference type="GO" id="GO:0006000">
    <property type="term" value="P:fructose metabolic process"/>
    <property type="evidence" value="ECO:0007669"/>
    <property type="project" value="TreeGrafter"/>
</dbReference>
<organism evidence="2 3">
    <name type="scientific">Chaetoceros tenuissimus</name>
    <dbReference type="NCBI Taxonomy" id="426638"/>
    <lineage>
        <taxon>Eukaryota</taxon>
        <taxon>Sar</taxon>
        <taxon>Stramenopiles</taxon>
        <taxon>Ochrophyta</taxon>
        <taxon>Bacillariophyta</taxon>
        <taxon>Coscinodiscophyceae</taxon>
        <taxon>Chaetocerotophycidae</taxon>
        <taxon>Chaetocerotales</taxon>
        <taxon>Chaetocerotaceae</taxon>
        <taxon>Chaetoceros</taxon>
    </lineage>
</organism>
<name>A0AAD3CHA7_9STRA</name>
<feature type="domain" description="Fructose-1-6-bisphosphatase class 1 C-terminal" evidence="1">
    <location>
        <begin position="194"/>
        <end position="316"/>
    </location>
</feature>
<proteinExistence type="predicted"/>
<comment type="caution">
    <text evidence="2">The sequence shown here is derived from an EMBL/GenBank/DDBJ whole genome shotgun (WGS) entry which is preliminary data.</text>
</comment>
<evidence type="ECO:0000313" key="3">
    <source>
        <dbReference type="Proteomes" id="UP001054902"/>
    </source>
</evidence>
<dbReference type="GO" id="GO:0005829">
    <property type="term" value="C:cytosol"/>
    <property type="evidence" value="ECO:0007669"/>
    <property type="project" value="TreeGrafter"/>
</dbReference>
<keyword evidence="3" id="KW-1185">Reference proteome</keyword>
<gene>
    <name evidence="2" type="ORF">CTEN210_01353</name>
</gene>
<dbReference type="InterPro" id="IPR000146">
    <property type="entry name" value="FBPase_class-1"/>
</dbReference>
<dbReference type="Gene3D" id="3.30.540.10">
    <property type="entry name" value="Fructose-1,6-Bisphosphatase, subunit A, domain 1"/>
    <property type="match status" value="2"/>
</dbReference>
<dbReference type="PANTHER" id="PTHR11556">
    <property type="entry name" value="FRUCTOSE-1,6-BISPHOSPHATASE-RELATED"/>
    <property type="match status" value="1"/>
</dbReference>
<dbReference type="Pfam" id="PF18913">
    <property type="entry name" value="FBPase_C"/>
    <property type="match status" value="1"/>
</dbReference>
<dbReference type="GO" id="GO:0005986">
    <property type="term" value="P:sucrose biosynthetic process"/>
    <property type="evidence" value="ECO:0007669"/>
    <property type="project" value="TreeGrafter"/>
</dbReference>
<dbReference type="AlphaFoldDB" id="A0AAD3CHA7"/>
<dbReference type="GO" id="GO:0042132">
    <property type="term" value="F:fructose 1,6-bisphosphate 1-phosphatase activity"/>
    <property type="evidence" value="ECO:0007669"/>
    <property type="project" value="InterPro"/>
</dbReference>
<dbReference type="InterPro" id="IPR028343">
    <property type="entry name" value="FBPtase"/>
</dbReference>
<dbReference type="Proteomes" id="UP001054902">
    <property type="component" value="Unassembled WGS sequence"/>
</dbReference>
<dbReference type="SUPFAM" id="SSF56655">
    <property type="entry name" value="Carbohydrate phosphatase"/>
    <property type="match status" value="1"/>
</dbReference>
<sequence>MSADDHGFAEKNIVTLPQYLEELNVEKDLASTLCQAASACIEISAKLKTLPITSYLEDDVREGDTNVQGEIQKPMDVVANEIFVNTLENHVAALASEEEEDIMFPFLPVRSGIGDYEKEHAFSKSGRNLLAAGYTVYSSSLELVISVTKEDGELIASGFTLADDQFLQRHSEWEENSGIDANKFILSRPNMKCPESGSYYSLNDGREPDWPLGLQKWIHDAKRGQTPSTTVYSSRYVCSLCADVHRTFIKGGWAGNPRPHLRLLYEAAPLAHIAEACGGRGSDGVRNLLDITPKALHDRTSVFIGSRNDIRELESYGDVQQCKKTYKV</sequence>
<dbReference type="GO" id="GO:0030388">
    <property type="term" value="P:fructose 1,6-bisphosphate metabolic process"/>
    <property type="evidence" value="ECO:0007669"/>
    <property type="project" value="TreeGrafter"/>
</dbReference>
<protein>
    <recommendedName>
        <fullName evidence="1">Fructose-1-6-bisphosphatase class 1 C-terminal domain-containing protein</fullName>
    </recommendedName>
</protein>